<evidence type="ECO:0000313" key="7">
    <source>
        <dbReference type="Proteomes" id="UP001193081"/>
    </source>
</evidence>
<sequence length="440" mass="46913">MGLRYVIVGAGVAGIAAAESLRTREPSASVTVVTDDPAGFYSRPGLAYYLSGLIPETQLFPRSPAELRALGLTWVQARADALDPRTHRLTLADGQILAYDKLLLATGARAALPDFPGSDLDGIVTLDSLADTRGIVRRARQGLQAVVVGGGITALEIAEGLNARGCRVHYMLRGARYWANVLDPDESQLVEDHLRATGIILHHHSQIREAIGKRGRLVAVETMTGERIPCELLAVAIGTHPRLDLAQSGRLKLDRGILTDAYLKTSAEDVLAAGDVAQVYNEVTGKATLDTLWATARAHGEAAAATMAGIPTPYRSAVAQNVTLLAGIPTTIIGSVGGGEDADLVAIARGDSETWRMAASAWVVVDPHPVNRLRLMLGEQTLKGALVMGDQTLSRPLQRLIAANADLTPIRQALLADKSAVADLIMSFYAEWEQSHADKR</sequence>
<dbReference type="Proteomes" id="UP001193081">
    <property type="component" value="Unassembled WGS sequence"/>
</dbReference>
<dbReference type="EMBL" id="SIJK02000059">
    <property type="protein sequence ID" value="MBP1468187.1"/>
    <property type="molecule type" value="Genomic_DNA"/>
</dbReference>
<evidence type="ECO:0000313" key="6">
    <source>
        <dbReference type="EMBL" id="MBP1468567.1"/>
    </source>
</evidence>
<proteinExistence type="predicted"/>
<evidence type="ECO:0000313" key="5">
    <source>
        <dbReference type="EMBL" id="MBP1468187.1"/>
    </source>
</evidence>
<dbReference type="PANTHER" id="PTHR43429:SF3">
    <property type="entry name" value="NITRITE REDUCTASE [NAD(P)H]"/>
    <property type="match status" value="1"/>
</dbReference>
<keyword evidence="2" id="KW-0285">Flavoprotein</keyword>
<gene>
    <name evidence="5" type="ORF">EYB53_020920</name>
    <name evidence="6" type="ORF">EYB53_022835</name>
</gene>
<keyword evidence="3" id="KW-0274">FAD</keyword>
<organism evidence="6 7">
    <name type="scientific">Candidatus Chloroploca mongolica</name>
    <dbReference type="NCBI Taxonomy" id="2528176"/>
    <lineage>
        <taxon>Bacteria</taxon>
        <taxon>Bacillati</taxon>
        <taxon>Chloroflexota</taxon>
        <taxon>Chloroflexia</taxon>
        <taxon>Chloroflexales</taxon>
        <taxon>Chloroflexineae</taxon>
        <taxon>Oscillochloridaceae</taxon>
        <taxon>Candidatus Chloroploca</taxon>
    </lineage>
</organism>
<protein>
    <submittedName>
        <fullName evidence="6">FAD-dependent oxidoreductase</fullName>
    </submittedName>
</protein>
<dbReference type="EMBL" id="SIJK02000076">
    <property type="protein sequence ID" value="MBP1468567.1"/>
    <property type="molecule type" value="Genomic_DNA"/>
</dbReference>
<dbReference type="InterPro" id="IPR036188">
    <property type="entry name" value="FAD/NAD-bd_sf"/>
</dbReference>
<dbReference type="PRINTS" id="PR00411">
    <property type="entry name" value="PNDRDTASEI"/>
</dbReference>
<dbReference type="RefSeq" id="WP_167857522.1">
    <property type="nucleotide sequence ID" value="NZ_SIJK02000059.1"/>
</dbReference>
<dbReference type="PANTHER" id="PTHR43429">
    <property type="entry name" value="PYRIDINE NUCLEOTIDE-DISULFIDE OXIDOREDUCTASE DOMAIN-CONTAINING"/>
    <property type="match status" value="1"/>
</dbReference>
<evidence type="ECO:0000256" key="2">
    <source>
        <dbReference type="ARBA" id="ARBA00022630"/>
    </source>
</evidence>
<feature type="domain" description="FAD/NAD(P)-binding" evidence="4">
    <location>
        <begin position="4"/>
        <end position="284"/>
    </location>
</feature>
<comment type="caution">
    <text evidence="6">The sequence shown here is derived from an EMBL/GenBank/DDBJ whole genome shotgun (WGS) entry which is preliminary data.</text>
</comment>
<name>A0ABS4DGL1_9CHLR</name>
<dbReference type="InterPro" id="IPR050260">
    <property type="entry name" value="FAD-bd_OxRdtase"/>
</dbReference>
<comment type="cofactor">
    <cofactor evidence="1">
        <name>FAD</name>
        <dbReference type="ChEBI" id="CHEBI:57692"/>
    </cofactor>
</comment>
<keyword evidence="7" id="KW-1185">Reference proteome</keyword>
<dbReference type="Gene3D" id="3.50.50.60">
    <property type="entry name" value="FAD/NAD(P)-binding domain"/>
    <property type="match status" value="2"/>
</dbReference>
<dbReference type="InterPro" id="IPR023753">
    <property type="entry name" value="FAD/NAD-binding_dom"/>
</dbReference>
<evidence type="ECO:0000256" key="1">
    <source>
        <dbReference type="ARBA" id="ARBA00001974"/>
    </source>
</evidence>
<dbReference type="SUPFAM" id="SSF51905">
    <property type="entry name" value="FAD/NAD(P)-binding domain"/>
    <property type="match status" value="2"/>
</dbReference>
<dbReference type="PRINTS" id="PR00368">
    <property type="entry name" value="FADPNR"/>
</dbReference>
<reference evidence="6 7" key="1">
    <citation type="submission" date="2021-03" db="EMBL/GenBank/DDBJ databases">
        <authorList>
            <person name="Grouzdev D.S."/>
        </authorList>
    </citation>
    <scope>NUCLEOTIDE SEQUENCE [LARGE SCALE GENOMIC DNA]</scope>
    <source>
        <strain evidence="6 7">M50-1</strain>
    </source>
</reference>
<evidence type="ECO:0000256" key="3">
    <source>
        <dbReference type="ARBA" id="ARBA00022827"/>
    </source>
</evidence>
<accession>A0ABS4DGL1</accession>
<dbReference type="Pfam" id="PF07992">
    <property type="entry name" value="Pyr_redox_2"/>
    <property type="match status" value="1"/>
</dbReference>
<evidence type="ECO:0000259" key="4">
    <source>
        <dbReference type="Pfam" id="PF07992"/>
    </source>
</evidence>